<keyword evidence="5" id="KW-1185">Reference proteome</keyword>
<dbReference type="InterPro" id="IPR006860">
    <property type="entry name" value="FecR"/>
</dbReference>
<evidence type="ECO:0000259" key="3">
    <source>
        <dbReference type="Pfam" id="PF04773"/>
    </source>
</evidence>
<dbReference type="HOGENOM" id="CLU_749730_0_0_0"/>
<dbReference type="Proteomes" id="UP000007013">
    <property type="component" value="Chromosome"/>
</dbReference>
<name>B1ZQT9_OPITP</name>
<sequence>MRIVKSISWLLFCGLMTFLVQGARAEQNRAPGHIRAVKVQGTVYATNLATQVQVPLTEGMVIGQQYVVTTGADSIAILLFSNGSAINLGADSTLSIDEFLQEPFDKELAAADLEEEPTTSVTKISLTRGELVGNVKKIKHEAGSSFVVNTPVGAAGIRGTTFRIVFRPTATGQVFFTLSTAEGRVLYEAPISRAVAAVPTGQEIVVAVDVQVNAATGTVAVTAPPVVTGTQPIPPATQAVIAVASQQIVQAAAAVIISTTQQAQADQAAAEKAAAEKAASEKAAAEKAAAEKAAAEKDAAEKAAAEKAAADKAAADKAAADKAAQEQQQQEQQEQQQQQQNPPPTDNPPPPPLPPPTTPPSNTTPGDGL</sequence>
<feature type="domain" description="FecR protein" evidence="3">
    <location>
        <begin position="67"/>
        <end position="164"/>
    </location>
</feature>
<feature type="signal peptide" evidence="2">
    <location>
        <begin position="1"/>
        <end position="25"/>
    </location>
</feature>
<evidence type="ECO:0000256" key="1">
    <source>
        <dbReference type="SAM" id="MobiDB-lite"/>
    </source>
</evidence>
<feature type="compositionally biased region" description="Pro residues" evidence="1">
    <location>
        <begin position="341"/>
        <end position="359"/>
    </location>
</feature>
<reference evidence="4 5" key="1">
    <citation type="journal article" date="2011" name="J. Bacteriol.">
        <title>Genome sequence of the verrucomicrobium Opitutus terrae PB90-1, an abundant inhabitant of rice paddy soil ecosystems.</title>
        <authorList>
            <person name="van Passel M.W."/>
            <person name="Kant R."/>
            <person name="Palva A."/>
            <person name="Copeland A."/>
            <person name="Lucas S."/>
            <person name="Lapidus A."/>
            <person name="Glavina del Rio T."/>
            <person name="Pitluck S."/>
            <person name="Goltsman E."/>
            <person name="Clum A."/>
            <person name="Sun H."/>
            <person name="Schmutz J."/>
            <person name="Larimer F.W."/>
            <person name="Land M.L."/>
            <person name="Hauser L."/>
            <person name="Kyrpides N."/>
            <person name="Mikhailova N."/>
            <person name="Richardson P.P."/>
            <person name="Janssen P.H."/>
            <person name="de Vos W.M."/>
            <person name="Smidt H."/>
        </authorList>
    </citation>
    <scope>NUCLEOTIDE SEQUENCE [LARGE SCALE GENOMIC DNA]</scope>
    <source>
        <strain evidence="5">DSM 11246 / JCM 15787 / PB90-1</strain>
    </source>
</reference>
<organism evidence="4 5">
    <name type="scientific">Opitutus terrae (strain DSM 11246 / JCM 15787 / PB90-1)</name>
    <dbReference type="NCBI Taxonomy" id="452637"/>
    <lineage>
        <taxon>Bacteria</taxon>
        <taxon>Pseudomonadati</taxon>
        <taxon>Verrucomicrobiota</taxon>
        <taxon>Opitutia</taxon>
        <taxon>Opitutales</taxon>
        <taxon>Opitutaceae</taxon>
        <taxon>Opitutus</taxon>
    </lineage>
</organism>
<protein>
    <recommendedName>
        <fullName evidence="3">FecR protein domain-containing protein</fullName>
    </recommendedName>
</protein>
<evidence type="ECO:0000313" key="5">
    <source>
        <dbReference type="Proteomes" id="UP000007013"/>
    </source>
</evidence>
<feature type="compositionally biased region" description="Low complexity" evidence="1">
    <location>
        <begin position="360"/>
        <end position="369"/>
    </location>
</feature>
<dbReference type="STRING" id="452637.Oter_4566"/>
<proteinExistence type="predicted"/>
<feature type="region of interest" description="Disordered" evidence="1">
    <location>
        <begin position="289"/>
        <end position="369"/>
    </location>
</feature>
<dbReference type="RefSeq" id="WP_012377351.1">
    <property type="nucleotide sequence ID" value="NC_010571.1"/>
</dbReference>
<feature type="compositionally biased region" description="Low complexity" evidence="1">
    <location>
        <begin position="325"/>
        <end position="340"/>
    </location>
</feature>
<keyword evidence="2" id="KW-0732">Signal</keyword>
<feature type="compositionally biased region" description="Basic and acidic residues" evidence="1">
    <location>
        <begin position="289"/>
        <end position="324"/>
    </location>
</feature>
<evidence type="ECO:0000256" key="2">
    <source>
        <dbReference type="SAM" id="SignalP"/>
    </source>
</evidence>
<gene>
    <name evidence="4" type="ordered locus">Oter_4566</name>
</gene>
<dbReference type="PANTHER" id="PTHR38731:SF1">
    <property type="entry name" value="FECR PROTEIN DOMAIN-CONTAINING PROTEIN"/>
    <property type="match status" value="1"/>
</dbReference>
<dbReference type="AlphaFoldDB" id="B1ZQT9"/>
<dbReference type="Pfam" id="PF04773">
    <property type="entry name" value="FecR"/>
    <property type="match status" value="1"/>
</dbReference>
<feature type="chain" id="PRO_5002774475" description="FecR protein domain-containing protein" evidence="2">
    <location>
        <begin position="26"/>
        <end position="369"/>
    </location>
</feature>
<dbReference type="Gene3D" id="2.60.120.1440">
    <property type="match status" value="1"/>
</dbReference>
<dbReference type="eggNOG" id="COG4254">
    <property type="taxonomic scope" value="Bacteria"/>
</dbReference>
<dbReference type="PANTHER" id="PTHR38731">
    <property type="entry name" value="LIPL45-RELATED LIPOPROTEIN-RELATED"/>
    <property type="match status" value="1"/>
</dbReference>
<accession>B1ZQT9</accession>
<evidence type="ECO:0000313" key="4">
    <source>
        <dbReference type="EMBL" id="ACB77837.1"/>
    </source>
</evidence>
<dbReference type="EMBL" id="CP001032">
    <property type="protein sequence ID" value="ACB77837.1"/>
    <property type="molecule type" value="Genomic_DNA"/>
</dbReference>
<dbReference type="KEGG" id="ote:Oter_4566"/>